<gene>
    <name evidence="8" type="ORF">CGXH109_LOCUS99006</name>
</gene>
<feature type="transmembrane region" description="Helical" evidence="6">
    <location>
        <begin position="373"/>
        <end position="392"/>
    </location>
</feature>
<dbReference type="PANTHER" id="PTHR23514">
    <property type="entry name" value="BYPASS OF STOP CODON PROTEIN 6"/>
    <property type="match status" value="1"/>
</dbReference>
<dbReference type="PANTHER" id="PTHR23514:SF6">
    <property type="entry name" value="MAJOR FACILITATOR SUPERFAMILY (MFS) PROFILE DOMAIN-CONTAINING PROTEIN"/>
    <property type="match status" value="1"/>
</dbReference>
<keyword evidence="3 6" id="KW-1133">Transmembrane helix</keyword>
<evidence type="ECO:0000313" key="9">
    <source>
        <dbReference type="Proteomes" id="UP001152533"/>
    </source>
</evidence>
<feature type="transmembrane region" description="Helical" evidence="6">
    <location>
        <begin position="404"/>
        <end position="423"/>
    </location>
</feature>
<evidence type="ECO:0000256" key="1">
    <source>
        <dbReference type="ARBA" id="ARBA00004141"/>
    </source>
</evidence>
<protein>
    <recommendedName>
        <fullName evidence="7">Major facilitator superfamily (MFS) profile domain-containing protein</fullName>
    </recommendedName>
</protein>
<dbReference type="GO" id="GO:0022857">
    <property type="term" value="F:transmembrane transporter activity"/>
    <property type="evidence" value="ECO:0007669"/>
    <property type="project" value="InterPro"/>
</dbReference>
<evidence type="ECO:0000256" key="2">
    <source>
        <dbReference type="ARBA" id="ARBA00022692"/>
    </source>
</evidence>
<organism evidence="8 9">
    <name type="scientific">Colletotrichum noveboracense</name>
    <dbReference type="NCBI Taxonomy" id="2664923"/>
    <lineage>
        <taxon>Eukaryota</taxon>
        <taxon>Fungi</taxon>
        <taxon>Dikarya</taxon>
        <taxon>Ascomycota</taxon>
        <taxon>Pezizomycotina</taxon>
        <taxon>Sordariomycetes</taxon>
        <taxon>Hypocreomycetidae</taxon>
        <taxon>Glomerellales</taxon>
        <taxon>Glomerellaceae</taxon>
        <taxon>Colletotrichum</taxon>
        <taxon>Colletotrichum gloeosporioides species complex</taxon>
    </lineage>
</organism>
<dbReference type="FunFam" id="1.20.1250.20:FF:000308">
    <property type="entry name" value="MFS efflux transporter"/>
    <property type="match status" value="1"/>
</dbReference>
<feature type="region of interest" description="Disordered" evidence="5">
    <location>
        <begin position="1"/>
        <end position="100"/>
    </location>
</feature>
<dbReference type="Proteomes" id="UP001152533">
    <property type="component" value="Unassembled WGS sequence"/>
</dbReference>
<evidence type="ECO:0000259" key="7">
    <source>
        <dbReference type="PROSITE" id="PS50850"/>
    </source>
</evidence>
<dbReference type="Pfam" id="PF07690">
    <property type="entry name" value="MFS_1"/>
    <property type="match status" value="1"/>
</dbReference>
<feature type="transmembrane region" description="Helical" evidence="6">
    <location>
        <begin position="250"/>
        <end position="269"/>
    </location>
</feature>
<feature type="transmembrane region" description="Helical" evidence="6">
    <location>
        <begin position="463"/>
        <end position="485"/>
    </location>
</feature>
<keyword evidence="9" id="KW-1185">Reference proteome</keyword>
<keyword evidence="4 6" id="KW-0472">Membrane</keyword>
<feature type="transmembrane region" description="Helical" evidence="6">
    <location>
        <begin position="193"/>
        <end position="212"/>
    </location>
</feature>
<dbReference type="AlphaFoldDB" id="A0A9W4RZZ7"/>
<feature type="transmembrane region" description="Helical" evidence="6">
    <location>
        <begin position="158"/>
        <end position="181"/>
    </location>
</feature>
<reference evidence="8" key="1">
    <citation type="submission" date="2022-08" db="EMBL/GenBank/DDBJ databases">
        <authorList>
            <person name="Giroux E."/>
            <person name="Giroux E."/>
        </authorList>
    </citation>
    <scope>NUCLEOTIDE SEQUENCE</scope>
    <source>
        <strain evidence="8">H1091258</strain>
    </source>
</reference>
<feature type="domain" description="Major facilitator superfamily (MFS) profile" evidence="7">
    <location>
        <begin position="113"/>
        <end position="515"/>
    </location>
</feature>
<dbReference type="InterPro" id="IPR051788">
    <property type="entry name" value="MFS_Transporter"/>
</dbReference>
<dbReference type="GO" id="GO:0016020">
    <property type="term" value="C:membrane"/>
    <property type="evidence" value="ECO:0007669"/>
    <property type="project" value="UniProtKB-SubCell"/>
</dbReference>
<dbReference type="InterPro" id="IPR011701">
    <property type="entry name" value="MFS"/>
</dbReference>
<feature type="transmembrane region" description="Helical" evidence="6">
    <location>
        <begin position="491"/>
        <end position="511"/>
    </location>
</feature>
<sequence length="519" mass="55411">MEAAMFKTLVEVESRDRDNDPPLLPAAPAKAVPRTYPGSPHREGASIELQRVDTKNASAGKKSPGGSMAPSRAQSPCRTPTTSGSDLEMSRPSTPVAIEPLPSITDPYMNRFRLAAACLINLGNGLNDSAPGALIPYMEKYTTPTHPSPAYKDRHYNIGYAIVSLIFIGNAFGFIFGAVFLESLRAKLGRARLLAVAQSLITLAYVPILVLAPFPVVIVSFFMIGFGMSLNLAINNVFCGSLRNATTALGFLHGAYGLGGTIGPLMATALVTRAHVSWSTYYFITLGLAAFNGVFATWSFWHYEKDLPLSQQQTRSDADTTSATQLLAMFSALKMRIVLLGALFIFAYQGAEVSISGWVISFLIAVRNGDPDAVGYVTAGFWAGITLGRFLLSHPAHRVGEKLFVVLAIVVAAVFQVLVWWVPNVVGPAVSVAIVGLLLGPIYPCAAAVFMRGMTRQERVSGMGVISAFGSSGGAVAPFMTGILAQAAGTWVLHPIAIGLFAVMMASWHGIPHARKRSE</sequence>
<feature type="transmembrane region" description="Helical" evidence="6">
    <location>
        <begin position="281"/>
        <end position="301"/>
    </location>
</feature>
<dbReference type="SUPFAM" id="SSF103473">
    <property type="entry name" value="MFS general substrate transporter"/>
    <property type="match status" value="1"/>
</dbReference>
<evidence type="ECO:0000256" key="5">
    <source>
        <dbReference type="SAM" id="MobiDB-lite"/>
    </source>
</evidence>
<feature type="transmembrane region" description="Helical" evidence="6">
    <location>
        <begin position="337"/>
        <end position="361"/>
    </location>
</feature>
<feature type="compositionally biased region" description="Basic and acidic residues" evidence="5">
    <location>
        <begin position="10"/>
        <end position="20"/>
    </location>
</feature>
<feature type="transmembrane region" description="Helical" evidence="6">
    <location>
        <begin position="429"/>
        <end position="451"/>
    </location>
</feature>
<comment type="subcellular location">
    <subcellularLocation>
        <location evidence="1">Membrane</location>
        <topology evidence="1">Multi-pass membrane protein</topology>
    </subcellularLocation>
</comment>
<dbReference type="EMBL" id="CAMGZC010000926">
    <property type="protein sequence ID" value="CAI0650725.1"/>
    <property type="molecule type" value="Genomic_DNA"/>
</dbReference>
<evidence type="ECO:0000313" key="8">
    <source>
        <dbReference type="EMBL" id="CAI0650725.1"/>
    </source>
</evidence>
<dbReference type="PROSITE" id="PS50850">
    <property type="entry name" value="MFS"/>
    <property type="match status" value="1"/>
</dbReference>
<feature type="transmembrane region" description="Helical" evidence="6">
    <location>
        <begin position="218"/>
        <end position="238"/>
    </location>
</feature>
<evidence type="ECO:0000256" key="6">
    <source>
        <dbReference type="SAM" id="Phobius"/>
    </source>
</evidence>
<name>A0A9W4RZZ7_9PEZI</name>
<feature type="compositionally biased region" description="Basic and acidic residues" evidence="5">
    <location>
        <begin position="40"/>
        <end position="54"/>
    </location>
</feature>
<dbReference type="Gene3D" id="1.20.1250.20">
    <property type="entry name" value="MFS general substrate transporter like domains"/>
    <property type="match status" value="2"/>
</dbReference>
<feature type="compositionally biased region" description="Polar residues" evidence="5">
    <location>
        <begin position="72"/>
        <end position="85"/>
    </location>
</feature>
<comment type="caution">
    <text evidence="8">The sequence shown here is derived from an EMBL/GenBank/DDBJ whole genome shotgun (WGS) entry which is preliminary data.</text>
</comment>
<dbReference type="InterPro" id="IPR020846">
    <property type="entry name" value="MFS_dom"/>
</dbReference>
<dbReference type="FunFam" id="1.20.1250.20:FF:000286">
    <property type="entry name" value="MFS efflux transporter"/>
    <property type="match status" value="1"/>
</dbReference>
<keyword evidence="2 6" id="KW-0812">Transmembrane</keyword>
<evidence type="ECO:0000256" key="3">
    <source>
        <dbReference type="ARBA" id="ARBA00022989"/>
    </source>
</evidence>
<evidence type="ECO:0000256" key="4">
    <source>
        <dbReference type="ARBA" id="ARBA00023136"/>
    </source>
</evidence>
<proteinExistence type="predicted"/>
<accession>A0A9W4RZZ7</accession>
<dbReference type="InterPro" id="IPR036259">
    <property type="entry name" value="MFS_trans_sf"/>
</dbReference>